<keyword evidence="1" id="KW-0175">Coiled coil</keyword>
<accession>A0A8S9TY34</accession>
<comment type="caution">
    <text evidence="3">The sequence shown here is derived from an EMBL/GenBank/DDBJ whole genome shotgun (WGS) entry which is preliminary data.</text>
</comment>
<dbReference type="PANTHER" id="PTHR43049:SF1">
    <property type="entry name" value="EARLY ENDOSOME ANTIGEN"/>
    <property type="match status" value="1"/>
</dbReference>
<reference evidence="3" key="1">
    <citation type="submission" date="2020-03" db="EMBL/GenBank/DDBJ databases">
        <title>Hybrid Assembly of Korean Phytophthora infestans isolates.</title>
        <authorList>
            <person name="Prokchorchik M."/>
            <person name="Lee Y."/>
            <person name="Seo J."/>
            <person name="Cho J.-H."/>
            <person name="Park Y.-E."/>
            <person name="Jang D.-C."/>
            <person name="Im J.-S."/>
            <person name="Choi J.-G."/>
            <person name="Park H.-J."/>
            <person name="Lee G.-B."/>
            <person name="Lee Y.-G."/>
            <person name="Hong S.-Y."/>
            <person name="Cho K."/>
            <person name="Sohn K.H."/>
        </authorList>
    </citation>
    <scope>NUCLEOTIDE SEQUENCE</scope>
    <source>
        <strain evidence="3">KR_2_A2</strain>
    </source>
</reference>
<protein>
    <submittedName>
        <fullName evidence="3">Uncharacterized protein</fullName>
    </submittedName>
</protein>
<evidence type="ECO:0000313" key="3">
    <source>
        <dbReference type="EMBL" id="KAF4132923.1"/>
    </source>
</evidence>
<evidence type="ECO:0000256" key="2">
    <source>
        <dbReference type="SAM" id="MobiDB-lite"/>
    </source>
</evidence>
<dbReference type="AlphaFoldDB" id="A0A8S9TY34"/>
<feature type="coiled-coil region" evidence="1">
    <location>
        <begin position="247"/>
        <end position="378"/>
    </location>
</feature>
<dbReference type="EMBL" id="JAACNO010002473">
    <property type="protein sequence ID" value="KAF4132923.1"/>
    <property type="molecule type" value="Genomic_DNA"/>
</dbReference>
<dbReference type="Proteomes" id="UP000704712">
    <property type="component" value="Unassembled WGS sequence"/>
</dbReference>
<dbReference type="Gene3D" id="1.10.287.1490">
    <property type="match status" value="1"/>
</dbReference>
<feature type="region of interest" description="Disordered" evidence="2">
    <location>
        <begin position="840"/>
        <end position="861"/>
    </location>
</feature>
<sequence>MPDAMDGWTQKPWSVTEEMWKRKAKGLGDQYQRLLSDHQDLRLEKAKMMGELRVLQRYKEAAEDTISREVASRKVEHKDKVSATTKLEQYIKKYERECERVFALERENAFLMEQVSDIKGETEKRLDLLKELEDSQKRSARLKEKLREMEVVGIEHENTILELKVKNQKLKRKLVSAEDDVADKAEEAKNLAVRLAAVESAWESARGKNKTALHELKKRESLSIELENVKSETKHASYRIHALDVEVETAQSKLRQKDRTIEELREKNSSLKKEVTRLSARMDDLTASLVATRELIEEKDAEIERKTAQLRSKKTEVKTLERIDDSSKDRIEDLVCQVSELQQQLLDTQKDYLRKVKKDEFTREKQRARDRAEISKELETMHKSRRCKKCNETFTNKSNTSLSCSFHPGRFVARKYPLEGYQWSCCQKRELSSRPCRNELGRKRKCDAETKSRTLHVTVGIISNQMRVNVKVHGLQFVVPCGEGGQTCRWLGLVAAQRYALVAPHGRCRTREDAHIKQGFFLPAGIVKLNGQVLRPEKRIADVCKDNETLTVRLQQEVTVNEIGTPQFTTWTTNAFFPSQKRVDFPDAADVKADVKKTTSGVLTKQLSTSEEQVADAEAKGDGTSSSAEEMKQYARAEMLQQVNSGQFLSDMEVEAAFLYDWSRIHLEEIEKDPHERELLQELLLSCFSELNAGYMHYATGSSELTYGMNGAEFVHFLHECELARLHDVNAQKTVEKVVSQCLRRDTLVAMHDRGTLSRVGYIHALLRVVQAMQTSSTKDSFSEHLDNILKTQVLPTITRLTSGPFRDHSHHDKMVATFQEAKPKLLKLYLKYTQEYASKQAPRKKSDNPEAADASVSTPSPCSPISSTWPQLLSAVRLRSMLYDCGMFCSGTPEEQETLFDRAVEQSFSGMREVERIEDRMVVFSEFLEVTARVALAVLDSENELPPRDAIKLALEAVCSLPLKSEAIKARK</sequence>
<feature type="coiled-coil region" evidence="1">
    <location>
        <begin position="87"/>
        <end position="187"/>
    </location>
</feature>
<organism evidence="3 4">
    <name type="scientific">Phytophthora infestans</name>
    <name type="common">Potato late blight agent</name>
    <name type="synonym">Botrytis infestans</name>
    <dbReference type="NCBI Taxonomy" id="4787"/>
    <lineage>
        <taxon>Eukaryota</taxon>
        <taxon>Sar</taxon>
        <taxon>Stramenopiles</taxon>
        <taxon>Oomycota</taxon>
        <taxon>Peronosporomycetes</taxon>
        <taxon>Peronosporales</taxon>
        <taxon>Peronosporaceae</taxon>
        <taxon>Phytophthora</taxon>
    </lineage>
</organism>
<dbReference type="Gene3D" id="3.10.20.90">
    <property type="entry name" value="Phosphatidylinositol 3-kinase Catalytic Subunit, Chain A, domain 1"/>
    <property type="match status" value="1"/>
</dbReference>
<name>A0A8S9TY34_PHYIN</name>
<dbReference type="PANTHER" id="PTHR43049">
    <property type="entry name" value="EARLY ENDOSOME ANTIGEN"/>
    <property type="match status" value="1"/>
</dbReference>
<evidence type="ECO:0000256" key="1">
    <source>
        <dbReference type="SAM" id="Coils"/>
    </source>
</evidence>
<evidence type="ECO:0000313" key="4">
    <source>
        <dbReference type="Proteomes" id="UP000704712"/>
    </source>
</evidence>
<gene>
    <name evidence="3" type="ORF">GN958_ATG17832</name>
</gene>
<proteinExistence type="predicted"/>